<evidence type="ECO:0000313" key="1">
    <source>
        <dbReference type="EMBL" id="MDQ6598911.1"/>
    </source>
</evidence>
<comment type="caution">
    <text evidence="2">The sequence shown here is derived from an EMBL/GenBank/DDBJ whole genome shotgun (WGS) entry which is preliminary data.</text>
</comment>
<gene>
    <name evidence="2" type="ORF">E2K98_24215</name>
    <name evidence="1" type="ORF">RCG21_21595</name>
</gene>
<dbReference type="EMBL" id="SMYO01000016">
    <property type="protein sequence ID" value="TDK58188.1"/>
    <property type="molecule type" value="Genomic_DNA"/>
</dbReference>
<dbReference type="AlphaFoldDB" id="A0A4R5VJX0"/>
<dbReference type="Proteomes" id="UP000295132">
    <property type="component" value="Unassembled WGS sequence"/>
</dbReference>
<keyword evidence="4" id="KW-1185">Reference proteome</keyword>
<name>A0A4R5VJX0_9BACI</name>
<dbReference type="Proteomes" id="UP001178888">
    <property type="component" value="Unassembled WGS sequence"/>
</dbReference>
<protein>
    <submittedName>
        <fullName evidence="2">Uncharacterized protein</fullName>
    </submittedName>
</protein>
<reference evidence="2 3" key="1">
    <citation type="submission" date="2019-03" db="EMBL/GenBank/DDBJ databases">
        <title>Bacillus niacini sp. nov. a Nicotinate-Metabolizing Mesophile Isolated from Soil.</title>
        <authorList>
            <person name="Zhang G."/>
        </authorList>
    </citation>
    <scope>NUCLEOTIDE SEQUENCE [LARGE SCALE GENOMIC DNA]</scope>
    <source>
        <strain evidence="2 3">WN066</strain>
    </source>
</reference>
<accession>A0A4R5VJX0</accession>
<evidence type="ECO:0000313" key="4">
    <source>
        <dbReference type="Proteomes" id="UP001178888"/>
    </source>
</evidence>
<evidence type="ECO:0000313" key="2">
    <source>
        <dbReference type="EMBL" id="TDK58188.1"/>
    </source>
</evidence>
<proteinExistence type="predicted"/>
<dbReference type="EMBL" id="JAVGVR010000001">
    <property type="protein sequence ID" value="MDQ6598911.1"/>
    <property type="molecule type" value="Genomic_DNA"/>
</dbReference>
<organism evidence="2 3">
    <name type="scientific">Bacillus salipaludis</name>
    <dbReference type="NCBI Taxonomy" id="2547811"/>
    <lineage>
        <taxon>Bacteria</taxon>
        <taxon>Bacillati</taxon>
        <taxon>Bacillota</taxon>
        <taxon>Bacilli</taxon>
        <taxon>Bacillales</taxon>
        <taxon>Bacillaceae</taxon>
        <taxon>Bacillus</taxon>
    </lineage>
</organism>
<evidence type="ECO:0000313" key="3">
    <source>
        <dbReference type="Proteomes" id="UP000295132"/>
    </source>
</evidence>
<reference evidence="1" key="2">
    <citation type="submission" date="2023-08" db="EMBL/GenBank/DDBJ databases">
        <title>Nitrogen cycling bacteria in agricultural field soils.</title>
        <authorList>
            <person name="Jang J."/>
        </authorList>
    </citation>
    <scope>NUCLEOTIDE SEQUENCE</scope>
    <source>
        <strain evidence="1">PS3-36</strain>
    </source>
</reference>
<dbReference type="RefSeq" id="WP_133338760.1">
    <property type="nucleotide sequence ID" value="NZ_JAVGVR010000001.1"/>
</dbReference>
<sequence>MLKYARAERVSLYHYLNVFYKARKLGQTEEYKENEEESGKEYEKITRKMFVLENILRQRLGYVPHRITDDYLARYLEEMKKGKHKPMIIRQKRRDEVKSGS</sequence>